<name>A0A8T0PN22_PANVG</name>
<sequence>MTSPQWPLHLLEYTSNSILQHSESDINKNHLKEIEPYYINKFTTKNNHLNLTLKRNNKLVSVHNEKKHLAPISTSASYIENIRMRAVHSGGNNHVASISPQSGARNLPSSPSAASGATVPSSFMLYTNFSWQRLSSVK</sequence>
<evidence type="ECO:0000313" key="3">
    <source>
        <dbReference type="Proteomes" id="UP000823388"/>
    </source>
</evidence>
<keyword evidence="3" id="KW-1185">Reference proteome</keyword>
<feature type="region of interest" description="Disordered" evidence="1">
    <location>
        <begin position="92"/>
        <end position="113"/>
    </location>
</feature>
<dbReference type="Proteomes" id="UP000823388">
    <property type="component" value="Chromosome 8K"/>
</dbReference>
<reference evidence="2" key="1">
    <citation type="submission" date="2020-05" db="EMBL/GenBank/DDBJ databases">
        <title>WGS assembly of Panicum virgatum.</title>
        <authorList>
            <person name="Lovell J.T."/>
            <person name="Jenkins J."/>
            <person name="Shu S."/>
            <person name="Juenger T.E."/>
            <person name="Schmutz J."/>
        </authorList>
    </citation>
    <scope>NUCLEOTIDE SEQUENCE</scope>
    <source>
        <strain evidence="2">AP13</strain>
    </source>
</reference>
<protein>
    <submittedName>
        <fullName evidence="2">Uncharacterized protein</fullName>
    </submittedName>
</protein>
<organism evidence="2 3">
    <name type="scientific">Panicum virgatum</name>
    <name type="common">Blackwell switchgrass</name>
    <dbReference type="NCBI Taxonomy" id="38727"/>
    <lineage>
        <taxon>Eukaryota</taxon>
        <taxon>Viridiplantae</taxon>
        <taxon>Streptophyta</taxon>
        <taxon>Embryophyta</taxon>
        <taxon>Tracheophyta</taxon>
        <taxon>Spermatophyta</taxon>
        <taxon>Magnoliopsida</taxon>
        <taxon>Liliopsida</taxon>
        <taxon>Poales</taxon>
        <taxon>Poaceae</taxon>
        <taxon>PACMAD clade</taxon>
        <taxon>Panicoideae</taxon>
        <taxon>Panicodae</taxon>
        <taxon>Paniceae</taxon>
        <taxon>Panicinae</taxon>
        <taxon>Panicum</taxon>
        <taxon>Panicum sect. Hiantes</taxon>
    </lineage>
</organism>
<comment type="caution">
    <text evidence="2">The sequence shown here is derived from an EMBL/GenBank/DDBJ whole genome shotgun (WGS) entry which is preliminary data.</text>
</comment>
<accession>A0A8T0PN22</accession>
<dbReference type="AlphaFoldDB" id="A0A8T0PN22"/>
<proteinExistence type="predicted"/>
<gene>
    <name evidence="2" type="ORF">PVAP13_8KG307366</name>
</gene>
<dbReference type="EMBL" id="CM029051">
    <property type="protein sequence ID" value="KAG2563000.1"/>
    <property type="molecule type" value="Genomic_DNA"/>
</dbReference>
<evidence type="ECO:0000313" key="2">
    <source>
        <dbReference type="EMBL" id="KAG2563000.1"/>
    </source>
</evidence>
<evidence type="ECO:0000256" key="1">
    <source>
        <dbReference type="SAM" id="MobiDB-lite"/>
    </source>
</evidence>